<dbReference type="InterPro" id="IPR036163">
    <property type="entry name" value="HMA_dom_sf"/>
</dbReference>
<dbReference type="InterPro" id="IPR059000">
    <property type="entry name" value="ATPase_P-type_domA"/>
</dbReference>
<evidence type="ECO:0000256" key="7">
    <source>
        <dbReference type="ARBA" id="ARBA00022723"/>
    </source>
</evidence>
<dbReference type="InterPro" id="IPR023299">
    <property type="entry name" value="ATPase_P-typ_cyto_dom_N"/>
</dbReference>
<evidence type="ECO:0000256" key="5">
    <source>
        <dbReference type="ARBA" id="ARBA00022553"/>
    </source>
</evidence>
<evidence type="ECO:0000256" key="8">
    <source>
        <dbReference type="ARBA" id="ARBA00022741"/>
    </source>
</evidence>
<keyword evidence="3" id="KW-0813">Transport</keyword>
<dbReference type="GO" id="GO:0043682">
    <property type="term" value="F:P-type divalent copper transporter activity"/>
    <property type="evidence" value="ECO:0007669"/>
    <property type="project" value="TreeGrafter"/>
</dbReference>
<dbReference type="GO" id="GO:0016887">
    <property type="term" value="F:ATP hydrolysis activity"/>
    <property type="evidence" value="ECO:0007669"/>
    <property type="project" value="InterPro"/>
</dbReference>
<keyword evidence="12 15" id="KW-1133">Transmembrane helix</keyword>
<evidence type="ECO:0000256" key="10">
    <source>
        <dbReference type="ARBA" id="ARBA00022842"/>
    </source>
</evidence>
<dbReference type="NCBIfam" id="TIGR01494">
    <property type="entry name" value="ATPase_P-type"/>
    <property type="match status" value="1"/>
</dbReference>
<reference evidence="17 18" key="1">
    <citation type="submission" date="2018-01" db="EMBL/GenBank/DDBJ databases">
        <title>Metagenomic assembled genomes from two thermal pools in the Uzon Caldera, Kamchatka, Russia.</title>
        <authorList>
            <person name="Wilkins L."/>
            <person name="Ettinger C."/>
        </authorList>
    </citation>
    <scope>NUCLEOTIDE SEQUENCE [LARGE SCALE GENOMIC DNA]</scope>
    <source>
        <strain evidence="17">ZAV-05</strain>
    </source>
</reference>
<name>A0A2J6WMJ6_9BACT</name>
<dbReference type="PANTHER" id="PTHR43520:SF5">
    <property type="entry name" value="CATION-TRANSPORTING P-TYPE ATPASE-RELATED"/>
    <property type="match status" value="1"/>
</dbReference>
<evidence type="ECO:0000256" key="4">
    <source>
        <dbReference type="ARBA" id="ARBA00022475"/>
    </source>
</evidence>
<dbReference type="InterPro" id="IPR018303">
    <property type="entry name" value="ATPase_P-typ_P_site"/>
</dbReference>
<dbReference type="GO" id="GO:0005507">
    <property type="term" value="F:copper ion binding"/>
    <property type="evidence" value="ECO:0007669"/>
    <property type="project" value="TreeGrafter"/>
</dbReference>
<feature type="transmembrane region" description="Helical" evidence="15">
    <location>
        <begin position="464"/>
        <end position="487"/>
    </location>
</feature>
<feature type="transmembrane region" description="Helical" evidence="15">
    <location>
        <begin position="791"/>
        <end position="809"/>
    </location>
</feature>
<comment type="similarity">
    <text evidence="2 15">Belongs to the cation transport ATPase (P-type) (TC 3.A.3) family. Type IB subfamily.</text>
</comment>
<dbReference type="InterPro" id="IPR001757">
    <property type="entry name" value="P_typ_ATPase"/>
</dbReference>
<evidence type="ECO:0000256" key="9">
    <source>
        <dbReference type="ARBA" id="ARBA00022840"/>
    </source>
</evidence>
<keyword evidence="7 15" id="KW-0479">Metal-binding</keyword>
<dbReference type="AlphaFoldDB" id="A0A2J6WMJ6"/>
<keyword evidence="9 15" id="KW-0067">ATP-binding</keyword>
<evidence type="ECO:0000259" key="16">
    <source>
        <dbReference type="PROSITE" id="PS50846"/>
    </source>
</evidence>
<dbReference type="InterPro" id="IPR006121">
    <property type="entry name" value="HMA_dom"/>
</dbReference>
<dbReference type="PANTHER" id="PTHR43520">
    <property type="entry name" value="ATP7, ISOFORM B"/>
    <property type="match status" value="1"/>
</dbReference>
<dbReference type="GO" id="GO:0055070">
    <property type="term" value="P:copper ion homeostasis"/>
    <property type="evidence" value="ECO:0007669"/>
    <property type="project" value="TreeGrafter"/>
</dbReference>
<dbReference type="InterPro" id="IPR008250">
    <property type="entry name" value="ATPase_P-typ_transduc_dom_A_sf"/>
</dbReference>
<organism evidence="17 18">
    <name type="scientific">Calditerrivibrio nitroreducens</name>
    <dbReference type="NCBI Taxonomy" id="477976"/>
    <lineage>
        <taxon>Bacteria</taxon>
        <taxon>Pseudomonadati</taxon>
        <taxon>Deferribacterota</taxon>
        <taxon>Deferribacteres</taxon>
        <taxon>Deferribacterales</taxon>
        <taxon>Calditerrivibrionaceae</taxon>
    </lineage>
</organism>
<feature type="transmembrane region" description="Helical" evidence="15">
    <location>
        <begin position="432"/>
        <end position="452"/>
    </location>
</feature>
<dbReference type="EMBL" id="PNIN01000038">
    <property type="protein sequence ID" value="PMP71590.1"/>
    <property type="molecule type" value="Genomic_DNA"/>
</dbReference>
<comment type="subcellular location">
    <subcellularLocation>
        <location evidence="1">Cell membrane</location>
        <topology evidence="1">Multi-pass membrane protein</topology>
    </subcellularLocation>
</comment>
<feature type="transmembrane region" description="Helical" evidence="15">
    <location>
        <begin position="764"/>
        <end position="785"/>
    </location>
</feature>
<feature type="domain" description="HMA" evidence="16">
    <location>
        <begin position="90"/>
        <end position="156"/>
    </location>
</feature>
<dbReference type="SFLD" id="SFLDF00027">
    <property type="entry name" value="p-type_atpase"/>
    <property type="match status" value="1"/>
</dbReference>
<dbReference type="NCBIfam" id="TIGR01511">
    <property type="entry name" value="ATPase-IB1_Cu"/>
    <property type="match status" value="1"/>
</dbReference>
<dbReference type="InterPro" id="IPR023214">
    <property type="entry name" value="HAD_sf"/>
</dbReference>
<dbReference type="InterPro" id="IPR023298">
    <property type="entry name" value="ATPase_P-typ_TM_dom_sf"/>
</dbReference>
<dbReference type="SUPFAM" id="SSF55008">
    <property type="entry name" value="HMA, heavy metal-associated domain"/>
    <property type="match status" value="1"/>
</dbReference>
<comment type="caution">
    <text evidence="17">The sequence shown here is derived from an EMBL/GenBank/DDBJ whole genome shotgun (WGS) entry which is preliminary data.</text>
</comment>
<dbReference type="Pfam" id="PF00122">
    <property type="entry name" value="E1-E2_ATPase"/>
    <property type="match status" value="1"/>
</dbReference>
<dbReference type="Pfam" id="PF00403">
    <property type="entry name" value="HMA"/>
    <property type="match status" value="1"/>
</dbReference>
<keyword evidence="10" id="KW-0460">Magnesium</keyword>
<evidence type="ECO:0000256" key="2">
    <source>
        <dbReference type="ARBA" id="ARBA00006024"/>
    </source>
</evidence>
<feature type="transmembrane region" description="Helical" evidence="15">
    <location>
        <begin position="211"/>
        <end position="230"/>
    </location>
</feature>
<evidence type="ECO:0000256" key="14">
    <source>
        <dbReference type="ARBA" id="ARBA00023136"/>
    </source>
</evidence>
<protein>
    <submittedName>
        <fullName evidence="17">Copper-translocating P-type ATPase</fullName>
    </submittedName>
</protein>
<dbReference type="InterPro" id="IPR027256">
    <property type="entry name" value="P-typ_ATPase_IB"/>
</dbReference>
<keyword evidence="13" id="KW-0406">Ion transport</keyword>
<feature type="transmembrane region" description="Helical" evidence="15">
    <location>
        <begin position="174"/>
        <end position="199"/>
    </location>
</feature>
<dbReference type="FunFam" id="2.70.150.10:FF:000002">
    <property type="entry name" value="Copper-transporting ATPase 1, putative"/>
    <property type="match status" value="1"/>
</dbReference>
<dbReference type="SUPFAM" id="SSF81665">
    <property type="entry name" value="Calcium ATPase, transmembrane domain M"/>
    <property type="match status" value="1"/>
</dbReference>
<accession>A0A2J6WMJ6</accession>
<dbReference type="SFLD" id="SFLDS00003">
    <property type="entry name" value="Haloacid_Dehalogenase"/>
    <property type="match status" value="1"/>
</dbReference>
<evidence type="ECO:0000313" key="17">
    <source>
        <dbReference type="EMBL" id="PMP71590.1"/>
    </source>
</evidence>
<dbReference type="GO" id="GO:0005524">
    <property type="term" value="F:ATP binding"/>
    <property type="evidence" value="ECO:0007669"/>
    <property type="project" value="UniProtKB-UniRule"/>
</dbReference>
<evidence type="ECO:0000256" key="1">
    <source>
        <dbReference type="ARBA" id="ARBA00004651"/>
    </source>
</evidence>
<keyword evidence="14 15" id="KW-0472">Membrane</keyword>
<keyword evidence="6 15" id="KW-0812">Transmembrane</keyword>
<dbReference type="Gene3D" id="3.40.1110.10">
    <property type="entry name" value="Calcium-transporting ATPase, cytoplasmic domain N"/>
    <property type="match status" value="1"/>
</dbReference>
<dbReference type="Gene3D" id="3.30.70.100">
    <property type="match status" value="1"/>
</dbReference>
<dbReference type="SUPFAM" id="SSF81653">
    <property type="entry name" value="Calcium ATPase, transduction domain A"/>
    <property type="match status" value="1"/>
</dbReference>
<keyword evidence="4 15" id="KW-1003">Cell membrane</keyword>
<dbReference type="SUPFAM" id="SSF56784">
    <property type="entry name" value="HAD-like"/>
    <property type="match status" value="1"/>
</dbReference>
<dbReference type="Gene3D" id="2.70.150.10">
    <property type="entry name" value="Calcium-transporting ATPase, cytoplasmic transduction domain A"/>
    <property type="match status" value="1"/>
</dbReference>
<proteinExistence type="inferred from homology"/>
<evidence type="ECO:0000256" key="13">
    <source>
        <dbReference type="ARBA" id="ARBA00023065"/>
    </source>
</evidence>
<dbReference type="Proteomes" id="UP000242881">
    <property type="component" value="Unassembled WGS sequence"/>
</dbReference>
<dbReference type="Gene3D" id="3.40.50.1000">
    <property type="entry name" value="HAD superfamily/HAD-like"/>
    <property type="match status" value="1"/>
</dbReference>
<dbReference type="PRINTS" id="PR00119">
    <property type="entry name" value="CATATPASE"/>
</dbReference>
<dbReference type="InterPro" id="IPR021993">
    <property type="entry name" value="ATPase-cat-bd"/>
</dbReference>
<keyword evidence="5" id="KW-0597">Phosphoprotein</keyword>
<dbReference type="PROSITE" id="PS00154">
    <property type="entry name" value="ATPASE_E1_E2"/>
    <property type="match status" value="1"/>
</dbReference>
<evidence type="ECO:0000256" key="15">
    <source>
        <dbReference type="RuleBase" id="RU362081"/>
    </source>
</evidence>
<dbReference type="InterPro" id="IPR036412">
    <property type="entry name" value="HAD-like_sf"/>
</dbReference>
<dbReference type="PROSITE" id="PS50846">
    <property type="entry name" value="HMA_2"/>
    <property type="match status" value="1"/>
</dbReference>
<dbReference type="Pfam" id="PF12156">
    <property type="entry name" value="ATPase-cat_bd"/>
    <property type="match status" value="1"/>
</dbReference>
<dbReference type="PROSITE" id="PS01229">
    <property type="entry name" value="COF_2"/>
    <property type="match status" value="1"/>
</dbReference>
<dbReference type="NCBIfam" id="TIGR01525">
    <property type="entry name" value="ATPase-IB_hvy"/>
    <property type="match status" value="1"/>
</dbReference>
<dbReference type="InterPro" id="IPR044492">
    <property type="entry name" value="P_typ_ATPase_HD_dom"/>
</dbReference>
<dbReference type="PRINTS" id="PR00943">
    <property type="entry name" value="CUATPASE"/>
</dbReference>
<dbReference type="SFLD" id="SFLDG00002">
    <property type="entry name" value="C1.7:_P-type_atpase_like"/>
    <property type="match status" value="1"/>
</dbReference>
<evidence type="ECO:0000256" key="3">
    <source>
        <dbReference type="ARBA" id="ARBA00022448"/>
    </source>
</evidence>
<evidence type="ECO:0000256" key="6">
    <source>
        <dbReference type="ARBA" id="ARBA00022692"/>
    </source>
</evidence>
<keyword evidence="8 15" id="KW-0547">Nucleotide-binding</keyword>
<gene>
    <name evidence="17" type="ORF">C0187_03580</name>
</gene>
<dbReference type="GO" id="GO:0005886">
    <property type="term" value="C:plasma membrane"/>
    <property type="evidence" value="ECO:0007669"/>
    <property type="project" value="UniProtKB-SubCell"/>
</dbReference>
<feature type="transmembrane region" description="Helical" evidence="15">
    <location>
        <begin position="242"/>
        <end position="264"/>
    </location>
</feature>
<keyword evidence="11" id="KW-1278">Translocase</keyword>
<sequence>MMMTKNSDNQVECSHCLLKFNRNTAIVEEIEGKKLYFCCPGCQSVFHIIKEGGFDSFYKKRRDYKPGPVSVAKVAEDSFLDDVTEFGDYSEIEFLATNIRCAACIWLIENYLSKLEGVLYIRVNYATHRVKVRWKKEIISLESILNGIANLGYIPVPISLISSSDFYVQQKKDYFYRFAVGAFFSMQLMIYSVALYAGYFQGMEENLKNMFRFIAMILATPVVFYSGLPFTINTFKSLKSRVVNMDTLVFMGSYSAYFYSVYTLFTGNEIYFDTSAMIITLILLGRYIETEAKIVANKEISLLFNLQPKQAKIFSYFDADKYLKGLLTPTIVKSSSIKAGDIIEVLPGENIPVDGEVIYGDSDVDQSMFTGESIPVFKKIGSTVTAGTMNLNGTIIIKATVSSKETSLNKIAEAIRAAQETKFYFQRLADKITVFFVPFVIAVAFGTFLYWLQAGFSFKDAFMVSVSILVIACPCAMGLATPLAILISTSTAFKSGILIKEGTILENANKVRSVFFDKTGTITEGVPSIVNVKQYNGDVDILKLAASLERYSKHVLAKSIVNSYTGELFPVSDVKEIPGYGICGFVNSRDKIVVGNLSLMKDCGFNIDANILEDLESFSRNGWTNIIVAYKDSIIGIISLFDSVRSSFKDIYDFLLKNKIGVSVLTGDIYETTSVVLKDFEKIKIYSSLTPLQKAEIIKNNYDKFPMMLGDGINDAPSLKQAFIGIAMGKGTDIALETADAVFINSDISLLKRFFEIAKKTRRIIMGNLFWAFSYNFVTIPLAMMGKIHPVVSAVLMSISSLFVVFNSLRIKILSRKR</sequence>
<evidence type="ECO:0000256" key="12">
    <source>
        <dbReference type="ARBA" id="ARBA00022989"/>
    </source>
</evidence>
<evidence type="ECO:0000313" key="18">
    <source>
        <dbReference type="Proteomes" id="UP000242881"/>
    </source>
</evidence>
<dbReference type="Pfam" id="PF00702">
    <property type="entry name" value="Hydrolase"/>
    <property type="match status" value="1"/>
</dbReference>
<evidence type="ECO:0000256" key="11">
    <source>
        <dbReference type="ARBA" id="ARBA00022967"/>
    </source>
</evidence>
<dbReference type="CDD" id="cd00371">
    <property type="entry name" value="HMA"/>
    <property type="match status" value="1"/>
</dbReference>